<proteinExistence type="predicted"/>
<dbReference type="RefSeq" id="WP_070966875.1">
    <property type="nucleotide sequence ID" value="NZ_CP017603.1"/>
</dbReference>
<protein>
    <recommendedName>
        <fullName evidence="1">CopZ zinc binding domain-containing protein</fullName>
    </recommendedName>
</protein>
<accession>A0AAC9WF35</accession>
<gene>
    <name evidence="2" type="ORF">BJL90_09100</name>
    <name evidence="3" type="ORF">CLFO_07230</name>
</gene>
<organism evidence="3 5">
    <name type="scientific">Clostridium formicaceticum</name>
    <dbReference type="NCBI Taxonomy" id="1497"/>
    <lineage>
        <taxon>Bacteria</taxon>
        <taxon>Bacillati</taxon>
        <taxon>Bacillota</taxon>
        <taxon>Clostridia</taxon>
        <taxon>Eubacteriales</taxon>
        <taxon>Clostridiaceae</taxon>
        <taxon>Clostridium</taxon>
    </lineage>
</organism>
<dbReference type="Pfam" id="PF18423">
    <property type="entry name" value="zf_CopZ"/>
    <property type="match status" value="1"/>
</dbReference>
<reference evidence="2 4" key="1">
    <citation type="submission" date="2016-10" db="EMBL/GenBank/DDBJ databases">
        <title>Complete Genome Sequence of Acetogen Clostridium formicoaceticum ATCC 27076.</title>
        <authorList>
            <person name="Bao T."/>
            <person name="Cheng C."/>
            <person name="Zhao J."/>
            <person name="Yang S.-T."/>
            <person name="Wang J."/>
            <person name="Wang M."/>
        </authorList>
    </citation>
    <scope>NUCLEOTIDE SEQUENCE [LARGE SCALE GENOMIC DNA]</scope>
    <source>
        <strain evidence="2 4">ATCC 27076</strain>
    </source>
</reference>
<dbReference type="AlphaFoldDB" id="A0AAC9WF35"/>
<dbReference type="EMBL" id="CP017603">
    <property type="protein sequence ID" value="AOY76042.1"/>
    <property type="molecule type" value="Genomic_DNA"/>
</dbReference>
<dbReference type="KEGG" id="cfm:BJL90_09100"/>
<dbReference type="Proteomes" id="UP000177894">
    <property type="component" value="Chromosome"/>
</dbReference>
<reference evidence="3 5" key="2">
    <citation type="submission" date="2017-03" db="EMBL/GenBank/DDBJ databases">
        <title>Complete sequence of Clostridium formicaceticum DSM 92.</title>
        <authorList>
            <person name="Poehlein A."/>
            <person name="Karl M."/>
            <person name="Bengelsdorf F.R."/>
            <person name="Duerre P."/>
            <person name="Daniel R."/>
        </authorList>
    </citation>
    <scope>NUCLEOTIDE SEQUENCE [LARGE SCALE GENOMIC DNA]</scope>
    <source>
        <strain evidence="3 5">DSM 92</strain>
    </source>
</reference>
<evidence type="ECO:0000259" key="1">
    <source>
        <dbReference type="Pfam" id="PF18423"/>
    </source>
</evidence>
<name>A0AAC9WF35_9CLOT</name>
<evidence type="ECO:0000313" key="2">
    <source>
        <dbReference type="EMBL" id="AOY76042.1"/>
    </source>
</evidence>
<dbReference type="Gene3D" id="2.20.25.270">
    <property type="match status" value="1"/>
</dbReference>
<dbReference type="InterPro" id="IPR040890">
    <property type="entry name" value="Znf_CopZ"/>
</dbReference>
<dbReference type="EMBL" id="CP020559">
    <property type="protein sequence ID" value="ARE86401.1"/>
    <property type="molecule type" value="Genomic_DNA"/>
</dbReference>
<keyword evidence="4" id="KW-1185">Reference proteome</keyword>
<feature type="domain" description="CopZ zinc binding" evidence="1">
    <location>
        <begin position="15"/>
        <end position="76"/>
    </location>
</feature>
<evidence type="ECO:0000313" key="3">
    <source>
        <dbReference type="EMBL" id="ARE86401.1"/>
    </source>
</evidence>
<evidence type="ECO:0000313" key="4">
    <source>
        <dbReference type="Proteomes" id="UP000177894"/>
    </source>
</evidence>
<sequence length="102" mass="11450">MAACGGCNKKSNTQKKKCPLCKKLSGSIHYMAIRPVVKEDLEKFVQKDNYYICNNADCDVVFFNEGEDIIFLTRDINMAANFQEVSKNHTKCNKGCEDCKGG</sequence>
<dbReference type="Proteomes" id="UP000192478">
    <property type="component" value="Chromosome"/>
</dbReference>
<evidence type="ECO:0000313" key="5">
    <source>
        <dbReference type="Proteomes" id="UP000192478"/>
    </source>
</evidence>